<evidence type="ECO:0000313" key="2">
    <source>
        <dbReference type="EMBL" id="PPQ65634.1"/>
    </source>
</evidence>
<dbReference type="AlphaFoldDB" id="A0A409VH87"/>
<accession>A0A409VH87</accession>
<feature type="chain" id="PRO_5019160910" evidence="1">
    <location>
        <begin position="19"/>
        <end position="385"/>
    </location>
</feature>
<dbReference type="EMBL" id="NHYE01005649">
    <property type="protein sequence ID" value="PPQ65634.1"/>
    <property type="molecule type" value="Genomic_DNA"/>
</dbReference>
<dbReference type="Proteomes" id="UP000284706">
    <property type="component" value="Unassembled WGS sequence"/>
</dbReference>
<proteinExistence type="predicted"/>
<evidence type="ECO:0000313" key="3">
    <source>
        <dbReference type="Proteomes" id="UP000284706"/>
    </source>
</evidence>
<keyword evidence="3" id="KW-1185">Reference proteome</keyword>
<reference evidence="2 3" key="1">
    <citation type="journal article" date="2018" name="Evol. Lett.">
        <title>Horizontal gene cluster transfer increased hallucinogenic mushroom diversity.</title>
        <authorList>
            <person name="Reynolds H.T."/>
            <person name="Vijayakumar V."/>
            <person name="Gluck-Thaler E."/>
            <person name="Korotkin H.B."/>
            <person name="Matheny P.B."/>
            <person name="Slot J.C."/>
        </authorList>
    </citation>
    <scope>NUCLEOTIDE SEQUENCE [LARGE SCALE GENOMIC DNA]</scope>
    <source>
        <strain evidence="2 3">SRW20</strain>
    </source>
</reference>
<keyword evidence="1" id="KW-0732">Signal</keyword>
<dbReference type="InParanoid" id="A0A409VH87"/>
<comment type="caution">
    <text evidence="2">The sequence shown here is derived from an EMBL/GenBank/DDBJ whole genome shotgun (WGS) entry which is preliminary data.</text>
</comment>
<name>A0A409VH87_9AGAR</name>
<sequence>MMFKQLVFVALAISGTVAQTVDVQFYSEDSCDNVGASCNNLPSNDCCGSNDFLWTSISTDNWQNVAAGTEVRVHAPQNNNFCAIFLANIEEGECLISETPDIISGAAFINGSTRKRRGTAAATAAAAAAGNCTSTRPFDEYFYQPGDGFRYIIDAKDTTHSAAFSAATTTTAKAKYIMDNFDKKVAVKAPTKLVFVALSIAGIVAQTVDVQFYSEDNCDNVGATCNGLGSNVCCGSSNFLWTSISTLNWQNVAAGTEVRVHSLQNTNFCGVLITDIEEGECLVTETPDIISGAAFINGSTRKRRGTADAAAAVAASGNCTEYRSFDEYFYQPGDGFRYSIDAKDSTHSAAFDAADGLDAKAKYIMSNFDKKVAVKAPTKVVHSSA</sequence>
<protein>
    <submittedName>
        <fullName evidence="2">Uncharacterized protein</fullName>
    </submittedName>
</protein>
<dbReference type="OrthoDB" id="3050153at2759"/>
<evidence type="ECO:0000256" key="1">
    <source>
        <dbReference type="SAM" id="SignalP"/>
    </source>
</evidence>
<feature type="signal peptide" evidence="1">
    <location>
        <begin position="1"/>
        <end position="18"/>
    </location>
</feature>
<gene>
    <name evidence="2" type="ORF">CVT26_000576</name>
</gene>
<organism evidence="2 3">
    <name type="scientific">Gymnopilus dilepis</name>
    <dbReference type="NCBI Taxonomy" id="231916"/>
    <lineage>
        <taxon>Eukaryota</taxon>
        <taxon>Fungi</taxon>
        <taxon>Dikarya</taxon>
        <taxon>Basidiomycota</taxon>
        <taxon>Agaricomycotina</taxon>
        <taxon>Agaricomycetes</taxon>
        <taxon>Agaricomycetidae</taxon>
        <taxon>Agaricales</taxon>
        <taxon>Agaricineae</taxon>
        <taxon>Hymenogastraceae</taxon>
        <taxon>Gymnopilus</taxon>
    </lineage>
</organism>